<dbReference type="AlphaFoldDB" id="A0A0E0HS93"/>
<sequence>MQHAHKVFDEMCRRVEEWLRGEDELGGSWGLVMAAKRVWGRREMGGGIYRVWEGWLNGRRDGWRTGLEDDMMARGARGRHDGARGSRVAAAPKAPAPDDLRHHSVPLPPSELSQWIPCARELEEAGIRFRPWKGATSFLDVNFSDGGTLEIPELPAIGRLHLVTSPEDMRLLLIISGMLVNQMNGEQDATTGFFGRLCTEAT</sequence>
<proteinExistence type="predicted"/>
<evidence type="ECO:0000313" key="2">
    <source>
        <dbReference type="EnsemblPlants" id="ONIVA06G21490.1"/>
    </source>
</evidence>
<dbReference type="Proteomes" id="UP000006591">
    <property type="component" value="Chromosome 6"/>
</dbReference>
<keyword evidence="3" id="KW-1185">Reference proteome</keyword>
<dbReference type="InterPro" id="IPR004158">
    <property type="entry name" value="DUF247_pln"/>
</dbReference>
<dbReference type="EnsemblPlants" id="ONIVA06G21490.1">
    <property type="protein sequence ID" value="ONIVA06G21490.1"/>
    <property type="gene ID" value="ONIVA06G21490"/>
</dbReference>
<name>A0A0E0HS93_ORYNI</name>
<dbReference type="Gramene" id="ONIVA06G21490.1">
    <property type="protein sequence ID" value="ONIVA06G21490.1"/>
    <property type="gene ID" value="ONIVA06G21490"/>
</dbReference>
<dbReference type="Pfam" id="PF03140">
    <property type="entry name" value="DUF247"/>
    <property type="match status" value="1"/>
</dbReference>
<dbReference type="HOGENOM" id="CLU_1356583_0_0_1"/>
<organism evidence="2">
    <name type="scientific">Oryza nivara</name>
    <name type="common">Indian wild rice</name>
    <name type="synonym">Oryza sativa f. spontanea</name>
    <dbReference type="NCBI Taxonomy" id="4536"/>
    <lineage>
        <taxon>Eukaryota</taxon>
        <taxon>Viridiplantae</taxon>
        <taxon>Streptophyta</taxon>
        <taxon>Embryophyta</taxon>
        <taxon>Tracheophyta</taxon>
        <taxon>Spermatophyta</taxon>
        <taxon>Magnoliopsida</taxon>
        <taxon>Liliopsida</taxon>
        <taxon>Poales</taxon>
        <taxon>Poaceae</taxon>
        <taxon>BOP clade</taxon>
        <taxon>Oryzoideae</taxon>
        <taxon>Oryzeae</taxon>
        <taxon>Oryzinae</taxon>
        <taxon>Oryza</taxon>
    </lineage>
</organism>
<evidence type="ECO:0000313" key="3">
    <source>
        <dbReference type="Proteomes" id="UP000006591"/>
    </source>
</evidence>
<accession>A0A0E0HS93</accession>
<evidence type="ECO:0000256" key="1">
    <source>
        <dbReference type="SAM" id="MobiDB-lite"/>
    </source>
</evidence>
<protein>
    <submittedName>
        <fullName evidence="2">Uncharacterized protein</fullName>
    </submittedName>
</protein>
<reference evidence="2" key="1">
    <citation type="submission" date="2015-04" db="UniProtKB">
        <authorList>
            <consortium name="EnsemblPlants"/>
        </authorList>
    </citation>
    <scope>IDENTIFICATION</scope>
    <source>
        <strain evidence="2">SL10</strain>
    </source>
</reference>
<feature type="region of interest" description="Disordered" evidence="1">
    <location>
        <begin position="76"/>
        <end position="101"/>
    </location>
</feature>
<reference evidence="2" key="2">
    <citation type="submission" date="2018-04" db="EMBL/GenBank/DDBJ databases">
        <title>OnivRS2 (Oryza nivara Reference Sequence Version 2).</title>
        <authorList>
            <person name="Zhang J."/>
            <person name="Kudrna D."/>
            <person name="Lee S."/>
            <person name="Talag J."/>
            <person name="Rajasekar S."/>
            <person name="Welchert J."/>
            <person name="Hsing Y.-I."/>
            <person name="Wing R.A."/>
        </authorList>
    </citation>
    <scope>NUCLEOTIDE SEQUENCE [LARGE SCALE GENOMIC DNA]</scope>
    <source>
        <strain evidence="2">SL10</strain>
    </source>
</reference>